<evidence type="ECO:0008006" key="2">
    <source>
        <dbReference type="Google" id="ProtNLM"/>
    </source>
</evidence>
<comment type="caution">
    <text evidence="1">The sequence shown here is derived from an EMBL/GenBank/DDBJ whole genome shotgun (WGS) entry which is preliminary data.</text>
</comment>
<dbReference type="EMBL" id="BART01004649">
    <property type="protein sequence ID" value="GAG55367.1"/>
    <property type="molecule type" value="Genomic_DNA"/>
</dbReference>
<organism evidence="1">
    <name type="scientific">marine sediment metagenome</name>
    <dbReference type="NCBI Taxonomy" id="412755"/>
    <lineage>
        <taxon>unclassified sequences</taxon>
        <taxon>metagenomes</taxon>
        <taxon>ecological metagenomes</taxon>
    </lineage>
</organism>
<feature type="non-terminal residue" evidence="1">
    <location>
        <position position="274"/>
    </location>
</feature>
<accession>X0ZAP4</accession>
<dbReference type="AlphaFoldDB" id="X0ZAP4"/>
<evidence type="ECO:0000313" key="1">
    <source>
        <dbReference type="EMBL" id="GAG55367.1"/>
    </source>
</evidence>
<dbReference type="Gene3D" id="3.40.630.10">
    <property type="entry name" value="Zn peptidases"/>
    <property type="match status" value="1"/>
</dbReference>
<proteinExistence type="predicted"/>
<dbReference type="SUPFAM" id="SSF53187">
    <property type="entry name" value="Zn-dependent exopeptidases"/>
    <property type="match status" value="1"/>
</dbReference>
<reference evidence="1" key="1">
    <citation type="journal article" date="2014" name="Front. Microbiol.">
        <title>High frequency of phylogenetically diverse reductive dehalogenase-homologous genes in deep subseafloor sedimentary metagenomes.</title>
        <authorList>
            <person name="Kawai M."/>
            <person name="Futagami T."/>
            <person name="Toyoda A."/>
            <person name="Takaki Y."/>
            <person name="Nishi S."/>
            <person name="Hori S."/>
            <person name="Arai W."/>
            <person name="Tsubouchi T."/>
            <person name="Morono Y."/>
            <person name="Uchiyama I."/>
            <person name="Ito T."/>
            <person name="Fujiyama A."/>
            <person name="Inagaki F."/>
            <person name="Takami H."/>
        </authorList>
    </citation>
    <scope>NUCLEOTIDE SEQUENCE</scope>
    <source>
        <strain evidence="1">Expedition CK06-06</strain>
    </source>
</reference>
<protein>
    <recommendedName>
        <fullName evidence="2">Peptidase M28 domain-containing protein</fullName>
    </recommendedName>
</protein>
<gene>
    <name evidence="1" type="ORF">S01H4_11479</name>
</gene>
<sequence length="274" mass="31653">MKDMIIAIFICGLMLFNFAQAKPVLVAVELDSQNQVQQWRRFNYPTYEFIAKTAISEVDDSQLLDLKKQGFFFLVIDESPWSERYFVSSVSADVKKDLPGDVIWQRGDILLIKVPTQEITTLFNMDLKFQPLRKIILPERFWKQILTKKVSIKSISWDPFIQSIVDQVSTDSLTAFIQRLQDFKTRLTHSDSSFAASQWMFDKMSDWGYMTEFDSFYVDSSMAAWGYWPDTGYERNVIATIDGAVNPSKIMIICGHFDAIVWWDTALARINAPG</sequence>
<name>X0ZAP4_9ZZZZ</name>